<comment type="caution">
    <text evidence="12">The sequence shown here is derived from an EMBL/GenBank/DDBJ whole genome shotgun (WGS) entry which is preliminary data.</text>
</comment>
<dbReference type="Pfam" id="PF09285">
    <property type="entry name" value="Elong-fact-P_C"/>
    <property type="match status" value="1"/>
</dbReference>
<gene>
    <name evidence="7" type="primary">efp</name>
    <name evidence="12" type="ORF">A2480_04690</name>
</gene>
<dbReference type="SUPFAM" id="SSF50249">
    <property type="entry name" value="Nucleic acid-binding proteins"/>
    <property type="match status" value="2"/>
</dbReference>
<protein>
    <recommendedName>
        <fullName evidence="7 8">Elongation factor P</fullName>
        <shortName evidence="7">EF-P</shortName>
    </recommendedName>
</protein>
<dbReference type="UniPathway" id="UPA00345"/>
<dbReference type="Proteomes" id="UP000176988">
    <property type="component" value="Unassembled WGS sequence"/>
</dbReference>
<keyword evidence="5 7" id="KW-0251">Elongation factor</keyword>
<feature type="domain" description="Translation elongation factor P/YeiP central" evidence="11">
    <location>
        <begin position="67"/>
        <end position="121"/>
    </location>
</feature>
<dbReference type="PROSITE" id="PS01275">
    <property type="entry name" value="EFP"/>
    <property type="match status" value="1"/>
</dbReference>
<evidence type="ECO:0000256" key="2">
    <source>
        <dbReference type="ARBA" id="ARBA00004815"/>
    </source>
</evidence>
<comment type="subcellular location">
    <subcellularLocation>
        <location evidence="1 7">Cytoplasm</location>
    </subcellularLocation>
</comment>
<evidence type="ECO:0000256" key="1">
    <source>
        <dbReference type="ARBA" id="ARBA00004496"/>
    </source>
</evidence>
<evidence type="ECO:0000259" key="11">
    <source>
        <dbReference type="SMART" id="SM01185"/>
    </source>
</evidence>
<dbReference type="PIRSF" id="PIRSF005901">
    <property type="entry name" value="EF-P"/>
    <property type="match status" value="1"/>
</dbReference>
<reference evidence="12 13" key="1">
    <citation type="journal article" date="2016" name="Nat. Commun.">
        <title>Thousands of microbial genomes shed light on interconnected biogeochemical processes in an aquifer system.</title>
        <authorList>
            <person name="Anantharaman K."/>
            <person name="Brown C.T."/>
            <person name="Hug L.A."/>
            <person name="Sharon I."/>
            <person name="Castelle C.J."/>
            <person name="Probst A.J."/>
            <person name="Thomas B.C."/>
            <person name="Singh A."/>
            <person name="Wilkins M.J."/>
            <person name="Karaoz U."/>
            <person name="Brodie E.L."/>
            <person name="Williams K.H."/>
            <person name="Hubbard S.S."/>
            <person name="Banfield J.F."/>
        </authorList>
    </citation>
    <scope>NUCLEOTIDE SEQUENCE [LARGE SCALE GENOMIC DNA]</scope>
</reference>
<keyword evidence="4 7" id="KW-0963">Cytoplasm</keyword>
<dbReference type="GO" id="GO:0003746">
    <property type="term" value="F:translation elongation factor activity"/>
    <property type="evidence" value="ECO:0007669"/>
    <property type="project" value="UniProtKB-UniRule"/>
</dbReference>
<dbReference type="InterPro" id="IPR013852">
    <property type="entry name" value="Transl_elong_P/YeiP_CS"/>
</dbReference>
<evidence type="ECO:0000259" key="10">
    <source>
        <dbReference type="SMART" id="SM00841"/>
    </source>
</evidence>
<dbReference type="InterPro" id="IPR008991">
    <property type="entry name" value="Translation_prot_SH3-like_sf"/>
</dbReference>
<dbReference type="InterPro" id="IPR014722">
    <property type="entry name" value="Rib_uL2_dom2"/>
</dbReference>
<dbReference type="STRING" id="1802424.A2480_04690"/>
<dbReference type="CDD" id="cd04470">
    <property type="entry name" value="S1_EF-P_repeat_1"/>
    <property type="match status" value="1"/>
</dbReference>
<dbReference type="InterPro" id="IPR001059">
    <property type="entry name" value="Transl_elong_P/YeiP_cen"/>
</dbReference>
<proteinExistence type="inferred from homology"/>
<evidence type="ECO:0000256" key="6">
    <source>
        <dbReference type="ARBA" id="ARBA00022917"/>
    </source>
</evidence>
<evidence type="ECO:0000256" key="5">
    <source>
        <dbReference type="ARBA" id="ARBA00022768"/>
    </source>
</evidence>
<dbReference type="GO" id="GO:0005829">
    <property type="term" value="C:cytosol"/>
    <property type="evidence" value="ECO:0007669"/>
    <property type="project" value="UniProtKB-ARBA"/>
</dbReference>
<dbReference type="HAMAP" id="MF_00141">
    <property type="entry name" value="EF_P"/>
    <property type="match status" value="1"/>
</dbReference>
<dbReference type="Pfam" id="PF01132">
    <property type="entry name" value="EFP"/>
    <property type="match status" value="1"/>
</dbReference>
<comment type="pathway">
    <text evidence="2 7">Protein biosynthesis; polypeptide chain elongation.</text>
</comment>
<evidence type="ECO:0000256" key="3">
    <source>
        <dbReference type="ARBA" id="ARBA00009479"/>
    </source>
</evidence>
<dbReference type="NCBIfam" id="NF001810">
    <property type="entry name" value="PRK00529.1"/>
    <property type="match status" value="1"/>
</dbReference>
<dbReference type="InterPro" id="IPR012340">
    <property type="entry name" value="NA-bd_OB-fold"/>
</dbReference>
<dbReference type="InterPro" id="IPR013185">
    <property type="entry name" value="Transl_elong_KOW-like"/>
</dbReference>
<evidence type="ECO:0000256" key="7">
    <source>
        <dbReference type="HAMAP-Rule" id="MF_00141"/>
    </source>
</evidence>
<feature type="domain" description="Elongation factor P C-terminal" evidence="10">
    <location>
        <begin position="129"/>
        <end position="185"/>
    </location>
</feature>
<comment type="similarity">
    <text evidence="3 7 9">Belongs to the elongation factor P family.</text>
</comment>
<dbReference type="FunFam" id="2.30.30.30:FF:000003">
    <property type="entry name" value="Elongation factor P"/>
    <property type="match status" value="1"/>
</dbReference>
<evidence type="ECO:0000256" key="4">
    <source>
        <dbReference type="ARBA" id="ARBA00022490"/>
    </source>
</evidence>
<evidence type="ECO:0000256" key="9">
    <source>
        <dbReference type="RuleBase" id="RU004389"/>
    </source>
</evidence>
<dbReference type="FunFam" id="2.40.50.140:FF:000004">
    <property type="entry name" value="Elongation factor P"/>
    <property type="match status" value="1"/>
</dbReference>
<dbReference type="AlphaFoldDB" id="A0A1F7WD30"/>
<keyword evidence="6 7" id="KW-0648">Protein biosynthesis</keyword>
<dbReference type="SUPFAM" id="SSF50104">
    <property type="entry name" value="Translation proteins SH3-like domain"/>
    <property type="match status" value="1"/>
</dbReference>
<dbReference type="EMBL" id="MGFG01000026">
    <property type="protein sequence ID" value="OGM00703.1"/>
    <property type="molecule type" value="Genomic_DNA"/>
</dbReference>
<dbReference type="Gene3D" id="2.30.30.30">
    <property type="match status" value="1"/>
</dbReference>
<dbReference type="SMART" id="SM00841">
    <property type="entry name" value="Elong-fact-P_C"/>
    <property type="match status" value="1"/>
</dbReference>
<comment type="function">
    <text evidence="7">Involved in peptide bond synthesis. Stimulates efficient translation and peptide-bond synthesis on native or reconstituted 70S ribosomes in vitro. Probably functions indirectly by altering the affinity of the ribosome for aminoacyl-tRNA, thus increasing their reactivity as acceptors for peptidyl transferase.</text>
</comment>
<accession>A0A1F7WD30</accession>
<dbReference type="PANTHER" id="PTHR30053:SF12">
    <property type="entry name" value="ELONGATION FACTOR P (EF-P) FAMILY PROTEIN"/>
    <property type="match status" value="1"/>
</dbReference>
<dbReference type="InterPro" id="IPR011768">
    <property type="entry name" value="Transl_elongation_fac_P"/>
</dbReference>
<dbReference type="InterPro" id="IPR015365">
    <property type="entry name" value="Elong-fact-P_C"/>
</dbReference>
<dbReference type="Gene3D" id="2.40.50.140">
    <property type="entry name" value="Nucleic acid-binding proteins"/>
    <property type="match status" value="2"/>
</dbReference>
<dbReference type="Pfam" id="PF08207">
    <property type="entry name" value="EFP_N"/>
    <property type="match status" value="1"/>
</dbReference>
<name>A0A1F7WD30_9BACT</name>
<dbReference type="FunFam" id="2.40.50.140:FF:000009">
    <property type="entry name" value="Elongation factor P"/>
    <property type="match status" value="1"/>
</dbReference>
<organism evidence="12 13">
    <name type="scientific">Candidatus Uhrbacteria bacterium RIFOXYC2_FULL_47_19</name>
    <dbReference type="NCBI Taxonomy" id="1802424"/>
    <lineage>
        <taxon>Bacteria</taxon>
        <taxon>Candidatus Uhriibacteriota</taxon>
    </lineage>
</organism>
<dbReference type="InterPro" id="IPR020599">
    <property type="entry name" value="Transl_elong_fac_P/YeiP"/>
</dbReference>
<dbReference type="PANTHER" id="PTHR30053">
    <property type="entry name" value="ELONGATION FACTOR P"/>
    <property type="match status" value="1"/>
</dbReference>
<evidence type="ECO:0000313" key="13">
    <source>
        <dbReference type="Proteomes" id="UP000176988"/>
    </source>
</evidence>
<evidence type="ECO:0000256" key="8">
    <source>
        <dbReference type="NCBIfam" id="TIGR00038"/>
    </source>
</evidence>
<sequence>MADTTVLKKDTFIMFKGAVHQVVDFQHVNPGKGSAFVRTKLRNVQTGRTLDNTFKVSESVDPVELDRANMQYLYSDDLGYNFMDNSSYEQVCIPKELLGDRGLYLTEGQEVMVLMYNGQPLSVDLPKKLIFAVTEAMPAVKGDSAQGRVTKEVTIETGMKVQVPLFIEEGNQVVINTESGEYVERAQQ</sequence>
<dbReference type="NCBIfam" id="TIGR00038">
    <property type="entry name" value="efp"/>
    <property type="match status" value="1"/>
</dbReference>
<dbReference type="GO" id="GO:0043043">
    <property type="term" value="P:peptide biosynthetic process"/>
    <property type="evidence" value="ECO:0007669"/>
    <property type="project" value="InterPro"/>
</dbReference>
<dbReference type="SMART" id="SM01185">
    <property type="entry name" value="EFP"/>
    <property type="match status" value="1"/>
</dbReference>
<dbReference type="CDD" id="cd05794">
    <property type="entry name" value="S1_EF-P_repeat_2"/>
    <property type="match status" value="1"/>
</dbReference>
<evidence type="ECO:0000313" key="12">
    <source>
        <dbReference type="EMBL" id="OGM00703.1"/>
    </source>
</evidence>